<dbReference type="EMBL" id="JBDODL010001668">
    <property type="protein sequence ID" value="MES1921712.1"/>
    <property type="molecule type" value="Genomic_DNA"/>
</dbReference>
<feature type="transmembrane region" description="Helical" evidence="1">
    <location>
        <begin position="133"/>
        <end position="153"/>
    </location>
</feature>
<protein>
    <submittedName>
        <fullName evidence="2">Uncharacterized protein</fullName>
    </submittedName>
</protein>
<proteinExistence type="predicted"/>
<evidence type="ECO:0000313" key="3">
    <source>
        <dbReference type="Proteomes" id="UP001439008"/>
    </source>
</evidence>
<name>A0ABV2AQS5_9EUKA</name>
<comment type="caution">
    <text evidence="2">The sequence shown here is derived from an EMBL/GenBank/DDBJ whole genome shotgun (WGS) entry which is preliminary data.</text>
</comment>
<keyword evidence="1" id="KW-1133">Transmembrane helix</keyword>
<evidence type="ECO:0000313" key="2">
    <source>
        <dbReference type="EMBL" id="MES1921712.1"/>
    </source>
</evidence>
<keyword evidence="1" id="KW-0472">Membrane</keyword>
<evidence type="ECO:0000256" key="1">
    <source>
        <dbReference type="SAM" id="Phobius"/>
    </source>
</evidence>
<dbReference type="Proteomes" id="UP001439008">
    <property type="component" value="Unassembled WGS sequence"/>
</dbReference>
<feature type="non-terminal residue" evidence="2">
    <location>
        <position position="169"/>
    </location>
</feature>
<sequence>MSANLFVSKETKNLRKEMAACQDLINDNRYDCFKDWNFNFENFGDEKNNLYWTNIYGIFEPERIDEIYIERSFQTANSETDGINLFKLAFQSKSNGLFIPDDPSVENLFTAISRKRNDQEAHFNDKAVSSTTFSYFVGIFGLFVIVIVGNYLYNQMSDNLGCLFDDSDG</sequence>
<gene>
    <name evidence="2" type="ORF">MHBO_003242</name>
</gene>
<keyword evidence="1" id="KW-0812">Transmembrane</keyword>
<reference evidence="2 3" key="1">
    <citation type="journal article" date="2024" name="BMC Biol.">
        <title>Comparative genomics of Ascetosporea gives new insight into the evolutionary basis for animal parasitism in Rhizaria.</title>
        <authorList>
            <person name="Hiltunen Thoren M."/>
            <person name="Onut-Brannstrom I."/>
            <person name="Alfjorden A."/>
            <person name="Peckova H."/>
            <person name="Swords F."/>
            <person name="Hooper C."/>
            <person name="Holzer A.S."/>
            <person name="Bass D."/>
            <person name="Burki F."/>
        </authorList>
    </citation>
    <scope>NUCLEOTIDE SEQUENCE [LARGE SCALE GENOMIC DNA]</scope>
    <source>
        <strain evidence="2">20-A016</strain>
    </source>
</reference>
<accession>A0ABV2AQS5</accession>
<keyword evidence="3" id="KW-1185">Reference proteome</keyword>
<organism evidence="2 3">
    <name type="scientific">Bonamia ostreae</name>
    <dbReference type="NCBI Taxonomy" id="126728"/>
    <lineage>
        <taxon>Eukaryota</taxon>
        <taxon>Sar</taxon>
        <taxon>Rhizaria</taxon>
        <taxon>Endomyxa</taxon>
        <taxon>Ascetosporea</taxon>
        <taxon>Haplosporida</taxon>
        <taxon>Bonamia</taxon>
    </lineage>
</organism>